<evidence type="ECO:0000313" key="1">
    <source>
        <dbReference type="EMBL" id="KAJ1901911.1"/>
    </source>
</evidence>
<keyword evidence="1" id="KW-0378">Hydrolase</keyword>
<evidence type="ECO:0000313" key="2">
    <source>
        <dbReference type="Proteomes" id="UP001150581"/>
    </source>
</evidence>
<accession>A0ACC1IW83</accession>
<gene>
    <name evidence="1" type="primary">SEN2</name>
    <name evidence="1" type="ORF">LPJ66_000420</name>
</gene>
<dbReference type="Proteomes" id="UP001150581">
    <property type="component" value="Unassembled WGS sequence"/>
</dbReference>
<reference evidence="1" key="1">
    <citation type="submission" date="2022-07" db="EMBL/GenBank/DDBJ databases">
        <title>Phylogenomic reconstructions and comparative analyses of Kickxellomycotina fungi.</title>
        <authorList>
            <person name="Reynolds N.K."/>
            <person name="Stajich J.E."/>
            <person name="Barry K."/>
            <person name="Grigoriev I.V."/>
            <person name="Crous P."/>
            <person name="Smith M.E."/>
        </authorList>
    </citation>
    <scope>NUCLEOTIDE SEQUENCE</scope>
    <source>
        <strain evidence="1">Benny 63K</strain>
    </source>
</reference>
<keyword evidence="1" id="KW-0255">Endonuclease</keyword>
<comment type="caution">
    <text evidence="1">The sequence shown here is derived from an EMBL/GenBank/DDBJ whole genome shotgun (WGS) entry which is preliminary data.</text>
</comment>
<name>A0ACC1IW83_9FUNG</name>
<keyword evidence="2" id="KW-1185">Reference proteome</keyword>
<keyword evidence="1" id="KW-0456">Lyase</keyword>
<dbReference type="EC" id="4.6.1.16" evidence="1"/>
<protein>
    <submittedName>
        <fullName evidence="1">tRNA splicing endonuclease subunit sen2</fullName>
        <ecNumber evidence="1">4.6.1.16</ecNumber>
    </submittedName>
</protein>
<dbReference type="EMBL" id="JANBPG010000011">
    <property type="protein sequence ID" value="KAJ1901911.1"/>
    <property type="molecule type" value="Genomic_DNA"/>
</dbReference>
<keyword evidence="1" id="KW-0540">Nuclease</keyword>
<proteinExistence type="predicted"/>
<sequence>METTAAAAAAAAVVAPEVADQQPNNGNASTIPTEPPKRPKRRAKGKPQPNPLPLSLHPAILPRIGVLLDHIQHQLQTRLHRHLPTTSLLLRTTANLIRTLATWPLTRLLRLLTPANLLWPTLVKTKLQASVCVIRDRDGNPVDCLVWVMFDGLLLWVGGAFGKGILSRSDPTWLRRYLRETGVSGKGKQMFLEDITKQRRLERQMNKGAAAAVAEAEAEAGAEEKNAVAETRAKTGVEAEEKGAEAEEKEAGGSLEEVVEEEVQIDTLVGSEEASEMEPTQLSPYECLFLCDTGCLVPRDSATNAILSANDLWKLFDSLEADFEIKYAAYYYYRSKGWTVRSGIKFGSDFLLYNNGPAHSHAQYSVVVRHRKCLSDKEIDTQENEEDGDGGESRRLVDTWQYMFALTRVTAQVQKTLVVCYVDSPESQCLADRMDLCQYAIEEQVISRFNPNRK</sequence>
<organism evidence="1 2">
    <name type="scientific">Kickxella alabastrina</name>
    <dbReference type="NCBI Taxonomy" id="61397"/>
    <lineage>
        <taxon>Eukaryota</taxon>
        <taxon>Fungi</taxon>
        <taxon>Fungi incertae sedis</taxon>
        <taxon>Zoopagomycota</taxon>
        <taxon>Kickxellomycotina</taxon>
        <taxon>Kickxellomycetes</taxon>
        <taxon>Kickxellales</taxon>
        <taxon>Kickxellaceae</taxon>
        <taxon>Kickxella</taxon>
    </lineage>
</organism>